<dbReference type="InterPro" id="IPR011009">
    <property type="entry name" value="Kinase-like_dom_sf"/>
</dbReference>
<reference evidence="2 3" key="1">
    <citation type="journal article" date="2019" name="Int. J. Syst. Evol. Microbiol.">
        <title>Thermogemmatispora aurantia sp. nov. and Thermogemmatispora argillosa sp. nov., within the class Ktedonobacteria, and emended description of the genus Thermogemmatispora.</title>
        <authorList>
            <person name="Zheng Y."/>
            <person name="Wang C.M."/>
            <person name="Sakai Y."/>
            <person name="Abe K."/>
            <person name="Yokota A."/>
            <person name="Yabe S."/>
        </authorList>
    </citation>
    <scope>NUCLEOTIDE SEQUENCE [LARGE SCALE GENOMIC DNA]</scope>
    <source>
        <strain evidence="2 3">A1-2</strain>
    </source>
</reference>
<dbReference type="Gene3D" id="3.90.1200.10">
    <property type="match status" value="1"/>
</dbReference>
<sequence>MEDIVKENYYELEDIARSVVRKYWNIEEHLETVDTGVNKRTWRAGPYWLSCTYDYEVEAVSRELQLYSCLSERGQLPGAVAVPSVIKAQGELFVQAHGRVWWLTAHVPGRQPEPTRIEDTLAVARGLAGLHCWLAPLSPELAVSKESALTLFARGRLLALEEQCLGFTEADKEVLLQASRLIDEYLATHSQTAMQLIHGDPSHPNLRLSERYPPRLIGALDWASCRYDAPLADLATVGQTIVFRSRSRDPLADLTAMVAAYQQGGGVGFSLDALLVFMILGKFESIAHHGTRFLRGEIAADLVLSQSTKIHTILLLIQESQKRDRSS</sequence>
<dbReference type="RefSeq" id="WP_308789048.1">
    <property type="nucleotide sequence ID" value="NZ_BKZV01000003.1"/>
</dbReference>
<feature type="domain" description="Aminoglycoside phosphotransferase" evidence="1">
    <location>
        <begin position="56"/>
        <end position="249"/>
    </location>
</feature>
<dbReference type="AlphaFoldDB" id="A0A5J4KB86"/>
<organism evidence="2 3">
    <name type="scientific">Thermogemmatispora aurantia</name>
    <dbReference type="NCBI Taxonomy" id="2045279"/>
    <lineage>
        <taxon>Bacteria</taxon>
        <taxon>Bacillati</taxon>
        <taxon>Chloroflexota</taxon>
        <taxon>Ktedonobacteria</taxon>
        <taxon>Thermogemmatisporales</taxon>
        <taxon>Thermogemmatisporaceae</taxon>
        <taxon>Thermogemmatispora</taxon>
    </lineage>
</organism>
<dbReference type="InterPro" id="IPR002575">
    <property type="entry name" value="Aminoglycoside_PTrfase"/>
</dbReference>
<evidence type="ECO:0000313" key="3">
    <source>
        <dbReference type="Proteomes" id="UP000334820"/>
    </source>
</evidence>
<protein>
    <recommendedName>
        <fullName evidence="1">Aminoglycoside phosphotransferase domain-containing protein</fullName>
    </recommendedName>
</protein>
<gene>
    <name evidence="2" type="ORF">KTAU_25580</name>
</gene>
<evidence type="ECO:0000313" key="2">
    <source>
        <dbReference type="EMBL" id="GER83921.1"/>
    </source>
</evidence>
<proteinExistence type="predicted"/>
<comment type="caution">
    <text evidence="2">The sequence shown here is derived from an EMBL/GenBank/DDBJ whole genome shotgun (WGS) entry which is preliminary data.</text>
</comment>
<dbReference type="Pfam" id="PF01636">
    <property type="entry name" value="APH"/>
    <property type="match status" value="1"/>
</dbReference>
<dbReference type="SUPFAM" id="SSF56112">
    <property type="entry name" value="Protein kinase-like (PK-like)"/>
    <property type="match status" value="1"/>
</dbReference>
<accession>A0A5J4KB86</accession>
<dbReference type="Proteomes" id="UP000334820">
    <property type="component" value="Unassembled WGS sequence"/>
</dbReference>
<name>A0A5J4KB86_9CHLR</name>
<evidence type="ECO:0000259" key="1">
    <source>
        <dbReference type="Pfam" id="PF01636"/>
    </source>
</evidence>
<dbReference type="EMBL" id="BKZV01000003">
    <property type="protein sequence ID" value="GER83921.1"/>
    <property type="molecule type" value="Genomic_DNA"/>
</dbReference>
<keyword evidence="3" id="KW-1185">Reference proteome</keyword>